<gene>
    <name evidence="2" type="ORF">PLANPX_0393</name>
</gene>
<proteinExistence type="predicted"/>
<dbReference type="EMBL" id="AP021861">
    <property type="protein sequence ID" value="BBO30781.1"/>
    <property type="molecule type" value="Genomic_DNA"/>
</dbReference>
<keyword evidence="1" id="KW-0472">Membrane</keyword>
<dbReference type="AlphaFoldDB" id="A0A5K7X7S0"/>
<dbReference type="Proteomes" id="UP000326837">
    <property type="component" value="Chromosome"/>
</dbReference>
<evidence type="ECO:0000256" key="1">
    <source>
        <dbReference type="SAM" id="Phobius"/>
    </source>
</evidence>
<keyword evidence="1" id="KW-0812">Transmembrane</keyword>
<protein>
    <submittedName>
        <fullName evidence="2">Uncharacterized protein</fullName>
    </submittedName>
</protein>
<accession>A0A5K7X7S0</accession>
<keyword evidence="1" id="KW-1133">Transmembrane helix</keyword>
<dbReference type="KEGG" id="lpav:PLANPX_0393"/>
<sequence length="38" mass="4138">MTTLFAWMPGPFELLILGSIIAIPGGAIAVIVWLLRKK</sequence>
<evidence type="ECO:0000313" key="2">
    <source>
        <dbReference type="EMBL" id="BBO30781.1"/>
    </source>
</evidence>
<reference evidence="3" key="1">
    <citation type="submission" date="2019-10" db="EMBL/GenBank/DDBJ databases">
        <title>Lacipirellula parvula gen. nov., sp. nov., representing a lineage of planctomycetes widespread in freshwater anoxic habitats, and description of the family Lacipirellulaceae.</title>
        <authorList>
            <person name="Dedysh S.N."/>
            <person name="Kulichevskaya I.S."/>
            <person name="Beletsky A.V."/>
            <person name="Rakitin A.L."/>
            <person name="Mardanov A.V."/>
            <person name="Ivanova A.A."/>
            <person name="Saltykova V.X."/>
            <person name="Rijpstra W.I.C."/>
            <person name="Sinninghe Damste J.S."/>
            <person name="Ravin N.V."/>
        </authorList>
    </citation>
    <scope>NUCLEOTIDE SEQUENCE [LARGE SCALE GENOMIC DNA]</scope>
    <source>
        <strain evidence="3">PX69</strain>
    </source>
</reference>
<keyword evidence="3" id="KW-1185">Reference proteome</keyword>
<organism evidence="2 3">
    <name type="scientific">Lacipirellula parvula</name>
    <dbReference type="NCBI Taxonomy" id="2650471"/>
    <lineage>
        <taxon>Bacteria</taxon>
        <taxon>Pseudomonadati</taxon>
        <taxon>Planctomycetota</taxon>
        <taxon>Planctomycetia</taxon>
        <taxon>Pirellulales</taxon>
        <taxon>Lacipirellulaceae</taxon>
        <taxon>Lacipirellula</taxon>
    </lineage>
</organism>
<feature type="transmembrane region" description="Helical" evidence="1">
    <location>
        <begin position="12"/>
        <end position="35"/>
    </location>
</feature>
<evidence type="ECO:0000313" key="3">
    <source>
        <dbReference type="Proteomes" id="UP000326837"/>
    </source>
</evidence>
<name>A0A5K7X7S0_9BACT</name>